<organism evidence="1 2">
    <name type="scientific">Hungatella hathewayi</name>
    <dbReference type="NCBI Taxonomy" id="154046"/>
    <lineage>
        <taxon>Bacteria</taxon>
        <taxon>Bacillati</taxon>
        <taxon>Bacillota</taxon>
        <taxon>Clostridia</taxon>
        <taxon>Lachnospirales</taxon>
        <taxon>Lachnospiraceae</taxon>
        <taxon>Hungatella</taxon>
    </lineage>
</organism>
<evidence type="ECO:0000313" key="1">
    <source>
        <dbReference type="EMBL" id="RGC23837.1"/>
    </source>
</evidence>
<reference evidence="1 2" key="1">
    <citation type="submission" date="2018-08" db="EMBL/GenBank/DDBJ databases">
        <title>A genome reference for cultivated species of the human gut microbiota.</title>
        <authorList>
            <person name="Zou Y."/>
            <person name="Xue W."/>
            <person name="Luo G."/>
        </authorList>
    </citation>
    <scope>NUCLEOTIDE SEQUENCE [LARGE SCALE GENOMIC DNA]</scope>
    <source>
        <strain evidence="1 2">AF19-21</strain>
    </source>
</reference>
<dbReference type="AlphaFoldDB" id="A0A3E2WD22"/>
<dbReference type="RefSeq" id="WP_117441345.1">
    <property type="nucleotide sequence ID" value="NZ_QVIA01000041.1"/>
</dbReference>
<protein>
    <recommendedName>
        <fullName evidence="3">Phage protein</fullName>
    </recommendedName>
</protein>
<sequence length="105" mass="12210">MTLPELKKKIDTLGIPVAYHCFAPGQIPELPYIVYYSDDDVGFYADDIVYYEECAVTIEVYSAQKDLELESKIKKLLNDNQLPYESYESFLDSENMYLKAYEINI</sequence>
<dbReference type="EMBL" id="QVIA01000041">
    <property type="protein sequence ID" value="RGC23837.1"/>
    <property type="molecule type" value="Genomic_DNA"/>
</dbReference>
<comment type="caution">
    <text evidence="1">The sequence shown here is derived from an EMBL/GenBank/DDBJ whole genome shotgun (WGS) entry which is preliminary data.</text>
</comment>
<evidence type="ECO:0008006" key="3">
    <source>
        <dbReference type="Google" id="ProtNLM"/>
    </source>
</evidence>
<evidence type="ECO:0000313" key="2">
    <source>
        <dbReference type="Proteomes" id="UP000261111"/>
    </source>
</evidence>
<proteinExistence type="predicted"/>
<dbReference type="Proteomes" id="UP000261111">
    <property type="component" value="Unassembled WGS sequence"/>
</dbReference>
<gene>
    <name evidence="1" type="ORF">DWX41_21955</name>
</gene>
<name>A0A3E2WD22_9FIRM</name>
<accession>A0A3E2WD22</accession>